<proteinExistence type="predicted"/>
<dbReference type="KEGG" id="psic:J4E96_03695"/>
<evidence type="ECO:0000256" key="1">
    <source>
        <dbReference type="SAM" id="MobiDB-lite"/>
    </source>
</evidence>
<keyword evidence="3" id="KW-1185">Reference proteome</keyword>
<protein>
    <recommendedName>
        <fullName evidence="4">Peptidase metallopeptidase domain-containing protein</fullName>
    </recommendedName>
</protein>
<feature type="region of interest" description="Disordered" evidence="1">
    <location>
        <begin position="1"/>
        <end position="81"/>
    </location>
</feature>
<dbReference type="AlphaFoldDB" id="A0A8A4ZE00"/>
<dbReference type="SUPFAM" id="SSF55486">
    <property type="entry name" value="Metalloproteases ('zincins'), catalytic domain"/>
    <property type="match status" value="1"/>
</dbReference>
<dbReference type="RefSeq" id="WP_227424450.1">
    <property type="nucleotide sequence ID" value="NZ_CP071868.1"/>
</dbReference>
<sequence length="367" mass="38533">MTLPPDDAPRSASGRVPRWVRDERAGRPTPVTEWRESNLSSRPARRRRSAGRRRLRTRGSSRGPRQYPAAQAPSSARGLSPRRQRLQPFLVAFVVLVAVAGLGANAYERNPHWFETILAAVPTSADLADHLPAETLADLADRTSPPPGVEEQAARLAPAPVIAAPSSQFTFTATQVTADGRTVPVGWSPCRPVHYVVNPAGAPEDFADQVVLAMSDLSAATGLTFIADGVTDEPPAAPRTYFQPDRYGDRWAPVLIAVSTEQALPTLAGDVAGVGGYVSVSDPATGLSTAVTGDVYLDAAILGESDPEGGPAYPPVLRHELGHLVGLGHIEDPTQLMNPTTGAVTTYQGGDLAGLAQVGAAECAPGV</sequence>
<name>A0A8A4ZE00_9MICO</name>
<evidence type="ECO:0008006" key="4">
    <source>
        <dbReference type="Google" id="ProtNLM"/>
    </source>
</evidence>
<gene>
    <name evidence="2" type="ORF">J4E96_03695</name>
</gene>
<feature type="compositionally biased region" description="Basic residues" evidence="1">
    <location>
        <begin position="43"/>
        <end position="59"/>
    </location>
</feature>
<evidence type="ECO:0000313" key="3">
    <source>
        <dbReference type="Proteomes" id="UP000663937"/>
    </source>
</evidence>
<evidence type="ECO:0000313" key="2">
    <source>
        <dbReference type="EMBL" id="QTE30134.1"/>
    </source>
</evidence>
<dbReference type="InterPro" id="IPR024079">
    <property type="entry name" value="MetalloPept_cat_dom_sf"/>
</dbReference>
<dbReference type="Gene3D" id="3.40.390.10">
    <property type="entry name" value="Collagenase (Catalytic Domain)"/>
    <property type="match status" value="1"/>
</dbReference>
<organism evidence="2 3">
    <name type="scientific">Pengzhenrongella sicca</name>
    <dbReference type="NCBI Taxonomy" id="2819238"/>
    <lineage>
        <taxon>Bacteria</taxon>
        <taxon>Bacillati</taxon>
        <taxon>Actinomycetota</taxon>
        <taxon>Actinomycetes</taxon>
        <taxon>Micrococcales</taxon>
        <taxon>Pengzhenrongella</taxon>
    </lineage>
</organism>
<reference evidence="2" key="1">
    <citation type="submission" date="2021-03" db="EMBL/GenBank/DDBJ databases">
        <title>Pengzhenrongella sicca gen. nov., sp. nov., a new member of suborder Micrococcineae isolated from High-Arctic tundra soil.</title>
        <authorList>
            <person name="Peng F."/>
        </authorList>
    </citation>
    <scope>NUCLEOTIDE SEQUENCE</scope>
    <source>
        <strain evidence="2">LRZ-2</strain>
    </source>
</reference>
<dbReference type="GO" id="GO:0008237">
    <property type="term" value="F:metallopeptidase activity"/>
    <property type="evidence" value="ECO:0007669"/>
    <property type="project" value="InterPro"/>
</dbReference>
<dbReference type="EMBL" id="CP071868">
    <property type="protein sequence ID" value="QTE30134.1"/>
    <property type="molecule type" value="Genomic_DNA"/>
</dbReference>
<dbReference type="Proteomes" id="UP000663937">
    <property type="component" value="Chromosome"/>
</dbReference>
<accession>A0A8A4ZE00</accession>